<dbReference type="KEGG" id="lfa:LFA_2207"/>
<evidence type="ECO:0000256" key="3">
    <source>
        <dbReference type="ARBA" id="ARBA00022759"/>
    </source>
</evidence>
<evidence type="ECO:0000313" key="9">
    <source>
        <dbReference type="Proteomes" id="UP000032430"/>
    </source>
</evidence>
<dbReference type="Proteomes" id="UP000032430">
    <property type="component" value="Chromosome I"/>
</dbReference>
<keyword evidence="3" id="KW-0255">Endonuclease</keyword>
<accession>A0A098G6H4</accession>
<evidence type="ECO:0000259" key="6">
    <source>
        <dbReference type="Pfam" id="PF03755"/>
    </source>
</evidence>
<protein>
    <submittedName>
        <fullName evidence="8">Uncharacterized stress-induced protein</fullName>
    </submittedName>
</protein>
<dbReference type="PANTHER" id="PTHR30636">
    <property type="entry name" value="UPF0701 PROTEIN YICC"/>
    <property type="match status" value="1"/>
</dbReference>
<dbReference type="GO" id="GO:0016787">
    <property type="term" value="F:hydrolase activity"/>
    <property type="evidence" value="ECO:0007669"/>
    <property type="project" value="UniProtKB-KW"/>
</dbReference>
<comment type="cofactor">
    <cofactor evidence="1">
        <name>a divalent metal cation</name>
        <dbReference type="ChEBI" id="CHEBI:60240"/>
    </cofactor>
</comment>
<dbReference type="STRING" id="1212491.LFA_2207"/>
<dbReference type="HOGENOM" id="CLU_076609_2_0_6"/>
<dbReference type="InterPro" id="IPR005229">
    <property type="entry name" value="YicC/YloC-like"/>
</dbReference>
<dbReference type="AlphaFoldDB" id="A0A098G6H4"/>
<dbReference type="InterPro" id="IPR013527">
    <property type="entry name" value="YicC-like_N"/>
</dbReference>
<evidence type="ECO:0000256" key="4">
    <source>
        <dbReference type="ARBA" id="ARBA00022801"/>
    </source>
</evidence>
<dbReference type="NCBIfam" id="TIGR00255">
    <property type="entry name" value="YicC/YloC family endoribonuclease"/>
    <property type="match status" value="1"/>
</dbReference>
<name>A0A098G6H4_9GAMM</name>
<proteinExistence type="inferred from homology"/>
<organism evidence="8 9">
    <name type="scientific">Legionella fallonii LLAP-10</name>
    <dbReference type="NCBI Taxonomy" id="1212491"/>
    <lineage>
        <taxon>Bacteria</taxon>
        <taxon>Pseudomonadati</taxon>
        <taxon>Pseudomonadota</taxon>
        <taxon>Gammaproteobacteria</taxon>
        <taxon>Legionellales</taxon>
        <taxon>Legionellaceae</taxon>
        <taxon>Legionella</taxon>
    </lineage>
</organism>
<feature type="domain" description="Endoribonuclease YicC-like N-terminal" evidence="6">
    <location>
        <begin position="2"/>
        <end position="154"/>
    </location>
</feature>
<dbReference type="OrthoDB" id="9771229at2"/>
<evidence type="ECO:0000256" key="1">
    <source>
        <dbReference type="ARBA" id="ARBA00001968"/>
    </source>
</evidence>
<dbReference type="GO" id="GO:0004521">
    <property type="term" value="F:RNA endonuclease activity"/>
    <property type="evidence" value="ECO:0007669"/>
    <property type="project" value="InterPro"/>
</dbReference>
<comment type="similarity">
    <text evidence="5">Belongs to the YicC/YloC family.</text>
</comment>
<feature type="domain" description="Endoribonuclease YicC-like C-terminal" evidence="7">
    <location>
        <begin position="177"/>
        <end position="288"/>
    </location>
</feature>
<dbReference type="InterPro" id="IPR013551">
    <property type="entry name" value="YicC-like_C"/>
</dbReference>
<keyword evidence="4" id="KW-0378">Hydrolase</keyword>
<dbReference type="EMBL" id="LN614827">
    <property type="protein sequence ID" value="CEG57586.1"/>
    <property type="molecule type" value="Genomic_DNA"/>
</dbReference>
<evidence type="ECO:0000256" key="5">
    <source>
        <dbReference type="ARBA" id="ARBA00035648"/>
    </source>
</evidence>
<dbReference type="PANTHER" id="PTHR30636:SF3">
    <property type="entry name" value="UPF0701 PROTEIN YICC"/>
    <property type="match status" value="1"/>
</dbReference>
<sequence length="288" mass="32952">MIHSMTAFARSQKQIEAGHLCWEIRSVNHRYLDVSFRLPEAFRFMETSLRATLRDKINRGKLECQLKYQDTSSNNQSMLINMGMVNALIDLSDQLATSHHLANDLTVSQVLAWPGIVQTSQLDIDELSKQTLQLFLDAVEQLSEARAKEGNALKAHVIDRVQALNREVERSRAIVAASANQIKEKLLNRLHTVQIEVAESRVEQEIALILSRYDVSEELDRLQTHIAEVNRTLEYDKIAGRRLDFLMQELNREANTLSSKSDSVELTQSAVEMKVLIEQMREQIQNIE</sequence>
<evidence type="ECO:0000259" key="7">
    <source>
        <dbReference type="Pfam" id="PF08340"/>
    </source>
</evidence>
<dbReference type="Pfam" id="PF03755">
    <property type="entry name" value="YicC-like_N"/>
    <property type="match status" value="1"/>
</dbReference>
<evidence type="ECO:0000256" key="2">
    <source>
        <dbReference type="ARBA" id="ARBA00022722"/>
    </source>
</evidence>
<evidence type="ECO:0000313" key="8">
    <source>
        <dbReference type="EMBL" id="CEG57586.1"/>
    </source>
</evidence>
<gene>
    <name evidence="8" type="ORF">LFA_2207</name>
</gene>
<keyword evidence="2" id="KW-0540">Nuclease</keyword>
<reference evidence="9" key="1">
    <citation type="submission" date="2014-09" db="EMBL/GenBank/DDBJ databases">
        <authorList>
            <person name="Gomez-Valero L."/>
        </authorList>
    </citation>
    <scope>NUCLEOTIDE SEQUENCE [LARGE SCALE GENOMIC DNA]</scope>
    <source>
        <strain evidence="9">ATCC700992</strain>
    </source>
</reference>
<dbReference type="Pfam" id="PF08340">
    <property type="entry name" value="YicC-like_C"/>
    <property type="match status" value="1"/>
</dbReference>
<dbReference type="RefSeq" id="WP_045096058.1">
    <property type="nucleotide sequence ID" value="NZ_LN614827.1"/>
</dbReference>
<keyword evidence="9" id="KW-1185">Reference proteome</keyword>